<dbReference type="Pfam" id="PF03600">
    <property type="entry name" value="CitMHS"/>
    <property type="match status" value="1"/>
</dbReference>
<feature type="transmembrane region" description="Helical" evidence="7">
    <location>
        <begin position="128"/>
        <end position="145"/>
    </location>
</feature>
<evidence type="ECO:0000313" key="9">
    <source>
        <dbReference type="EMBL" id="MPM72850.1"/>
    </source>
</evidence>
<feature type="transmembrane region" description="Helical" evidence="7">
    <location>
        <begin position="55"/>
        <end position="73"/>
    </location>
</feature>
<dbReference type="EMBL" id="VSSQ01024998">
    <property type="protein sequence ID" value="MPM72850.1"/>
    <property type="molecule type" value="Genomic_DNA"/>
</dbReference>
<keyword evidence="4" id="KW-0677">Repeat</keyword>
<keyword evidence="2" id="KW-0813">Transport</keyword>
<keyword evidence="3 7" id="KW-0812">Transmembrane</keyword>
<feature type="transmembrane region" description="Helical" evidence="7">
    <location>
        <begin position="275"/>
        <end position="298"/>
    </location>
</feature>
<evidence type="ECO:0000256" key="1">
    <source>
        <dbReference type="ARBA" id="ARBA00004141"/>
    </source>
</evidence>
<dbReference type="InterPro" id="IPR051679">
    <property type="entry name" value="DASS-Related_Transporters"/>
</dbReference>
<feature type="transmembrane region" description="Helical" evidence="7">
    <location>
        <begin position="105"/>
        <end position="122"/>
    </location>
</feature>
<evidence type="ECO:0000256" key="5">
    <source>
        <dbReference type="ARBA" id="ARBA00022989"/>
    </source>
</evidence>
<evidence type="ECO:0000256" key="6">
    <source>
        <dbReference type="ARBA" id="ARBA00023136"/>
    </source>
</evidence>
<keyword evidence="6 7" id="KW-0472">Membrane</keyword>
<dbReference type="InterPro" id="IPR004680">
    <property type="entry name" value="Cit_transptr-like_dom"/>
</dbReference>
<feature type="transmembrane region" description="Helical" evidence="7">
    <location>
        <begin position="240"/>
        <end position="263"/>
    </location>
</feature>
<proteinExistence type="predicted"/>
<gene>
    <name evidence="9" type="ORF">SDC9_119826</name>
</gene>
<evidence type="ECO:0000256" key="3">
    <source>
        <dbReference type="ARBA" id="ARBA00022692"/>
    </source>
</evidence>
<feature type="domain" description="Citrate transporter-like" evidence="8">
    <location>
        <begin position="2"/>
        <end position="242"/>
    </location>
</feature>
<comment type="subcellular location">
    <subcellularLocation>
        <location evidence="1">Membrane</location>
        <topology evidence="1">Multi-pass membrane protein</topology>
    </subcellularLocation>
</comment>
<protein>
    <recommendedName>
        <fullName evidence="8">Citrate transporter-like domain-containing protein</fullName>
    </recommendedName>
</protein>
<dbReference type="PANTHER" id="PTHR43652">
    <property type="entry name" value="BASIC AMINO ACID ANTIPORTER YFCC-RELATED"/>
    <property type="match status" value="1"/>
</dbReference>
<name>A0A645C4Z9_9ZZZZ</name>
<feature type="transmembrane region" description="Helical" evidence="7">
    <location>
        <begin position="152"/>
        <end position="173"/>
    </location>
</feature>
<evidence type="ECO:0000259" key="8">
    <source>
        <dbReference type="Pfam" id="PF03600"/>
    </source>
</evidence>
<accession>A0A645C4Z9</accession>
<evidence type="ECO:0000256" key="7">
    <source>
        <dbReference type="SAM" id="Phobius"/>
    </source>
</evidence>
<dbReference type="PANTHER" id="PTHR43652:SF1">
    <property type="entry name" value="RESPONSE REGULATOR"/>
    <property type="match status" value="1"/>
</dbReference>
<comment type="caution">
    <text evidence="9">The sequence shown here is derived from an EMBL/GenBank/DDBJ whole genome shotgun (WGS) entry which is preliminary data.</text>
</comment>
<sequence length="300" mass="32042">MNVSPSKAMFSIGLLSIVWVGAAPIGAGATSYIQYNTIMETYGAVGYQMHMFDQFIARLPYSVVLLVYAVFVAPKMAPDKQVGAKEIQGGATAPAKPPLSPVREVIGYLDFLVVFVLILFAGKLGIPTWQICFVGALIIPLTGVLNERETLLAMNMSPLLLFVGSLAMGNALVSTGAGDLVAGLVTDVLGEHPSGYMVGLAFFLLTFLMSQVMSNMAVFSAAQPIVILTCVSYGYNPIGPLLLCFVGAWTAYITPMATIAVPVMMDAGGYDQRDLFKMGWIPALLSIAVAVPWTMFMFPV</sequence>
<organism evidence="9">
    <name type="scientific">bioreactor metagenome</name>
    <dbReference type="NCBI Taxonomy" id="1076179"/>
    <lineage>
        <taxon>unclassified sequences</taxon>
        <taxon>metagenomes</taxon>
        <taxon>ecological metagenomes</taxon>
    </lineage>
</organism>
<dbReference type="AlphaFoldDB" id="A0A645C4Z9"/>
<keyword evidence="5 7" id="KW-1133">Transmembrane helix</keyword>
<dbReference type="GO" id="GO:0055085">
    <property type="term" value="P:transmembrane transport"/>
    <property type="evidence" value="ECO:0007669"/>
    <property type="project" value="InterPro"/>
</dbReference>
<dbReference type="GO" id="GO:0005886">
    <property type="term" value="C:plasma membrane"/>
    <property type="evidence" value="ECO:0007669"/>
    <property type="project" value="TreeGrafter"/>
</dbReference>
<feature type="transmembrane region" description="Helical" evidence="7">
    <location>
        <begin position="12"/>
        <end position="35"/>
    </location>
</feature>
<reference evidence="9" key="1">
    <citation type="submission" date="2019-08" db="EMBL/GenBank/DDBJ databases">
        <authorList>
            <person name="Kucharzyk K."/>
            <person name="Murdoch R.W."/>
            <person name="Higgins S."/>
            <person name="Loffler F."/>
        </authorList>
    </citation>
    <scope>NUCLEOTIDE SEQUENCE</scope>
</reference>
<feature type="transmembrane region" description="Helical" evidence="7">
    <location>
        <begin position="193"/>
        <end position="209"/>
    </location>
</feature>
<evidence type="ECO:0000256" key="4">
    <source>
        <dbReference type="ARBA" id="ARBA00022737"/>
    </source>
</evidence>
<evidence type="ECO:0000256" key="2">
    <source>
        <dbReference type="ARBA" id="ARBA00022448"/>
    </source>
</evidence>